<comment type="caution">
    <text evidence="1">The sequence shown here is derived from an EMBL/GenBank/DDBJ whole genome shotgun (WGS) entry which is preliminary data.</text>
</comment>
<keyword evidence="2" id="KW-1185">Reference proteome</keyword>
<name>A0A8K0D660_IGNLU</name>
<dbReference type="AlphaFoldDB" id="A0A8K0D660"/>
<gene>
    <name evidence="1" type="ORF">ILUMI_10874</name>
</gene>
<reference evidence="1" key="1">
    <citation type="submission" date="2019-08" db="EMBL/GenBank/DDBJ databases">
        <title>The genome of the North American firefly Photinus pyralis.</title>
        <authorList>
            <consortium name="Photinus pyralis genome working group"/>
            <person name="Fallon T.R."/>
            <person name="Sander Lower S.E."/>
            <person name="Weng J.-K."/>
        </authorList>
    </citation>
    <scope>NUCLEOTIDE SEQUENCE</scope>
    <source>
        <strain evidence="1">TRF0915ILg1</strain>
        <tissue evidence="1">Whole body</tissue>
    </source>
</reference>
<dbReference type="EMBL" id="VTPC01006056">
    <property type="protein sequence ID" value="KAF2895300.1"/>
    <property type="molecule type" value="Genomic_DNA"/>
</dbReference>
<accession>A0A8K0D660</accession>
<evidence type="ECO:0000313" key="2">
    <source>
        <dbReference type="Proteomes" id="UP000801492"/>
    </source>
</evidence>
<dbReference type="OrthoDB" id="6784338at2759"/>
<evidence type="ECO:0000313" key="1">
    <source>
        <dbReference type="EMBL" id="KAF2895300.1"/>
    </source>
</evidence>
<organism evidence="1 2">
    <name type="scientific">Ignelater luminosus</name>
    <name type="common">Cucubano</name>
    <name type="synonym">Pyrophorus luminosus</name>
    <dbReference type="NCBI Taxonomy" id="2038154"/>
    <lineage>
        <taxon>Eukaryota</taxon>
        <taxon>Metazoa</taxon>
        <taxon>Ecdysozoa</taxon>
        <taxon>Arthropoda</taxon>
        <taxon>Hexapoda</taxon>
        <taxon>Insecta</taxon>
        <taxon>Pterygota</taxon>
        <taxon>Neoptera</taxon>
        <taxon>Endopterygota</taxon>
        <taxon>Coleoptera</taxon>
        <taxon>Polyphaga</taxon>
        <taxon>Elateriformia</taxon>
        <taxon>Elateroidea</taxon>
        <taxon>Elateridae</taxon>
        <taxon>Agrypninae</taxon>
        <taxon>Pyrophorini</taxon>
        <taxon>Ignelater</taxon>
    </lineage>
</organism>
<sequence>MEEIQTDIIDENIKFEDKLNKTNERVNLLPSNKTTDQENINLEHQLLALKMQVDDNRTAMTEGYMEFAQSLVPSKSESEYKLTSTQEIKVTQNLLLASKNIIKDKVCTIEENEENKLGINKTIKEDKIEKLEKSELKCEKSVANDVCTVVQQGIEELEISKTKDMSFLKIGPEDSHIIIPEKHLELSSNDNAEQDEINKSQDVKLCLNENDNMELEDLLLKAKESNKIILPEESMEHLSVTNSEEETANVQEMGMVENASLINSLKQQNEIIITNNKDDITVSNDASKQDNIITEDISNIKEETEDNKDSIRSITVEAKTDSIEISIIKDFEKDIPSVNLLVNENMTREPKLADRLTVMGPSDSINFSKNITLEQSKDNTLNNAESVLYEKHIEFTEQLQIHSKDISINKKLIEVNKRHEITSTSNVTISDKNESKHIDNIQNLKLIAPNEILHPNHESKSEQKTSVLVEEDTKEEITKNKHLLQSSYLKQNSEILEASKNDKEFIVNQVLNTDLSILQSPSNEYITQTSPEGNTLKRKYENENLNLFDNLDNDEMKHLKVHSENTEELEIFHNQNTENIKCISPTPMEVSFTSNLNSPMNDDHIDKDNKLITNSEYQNADDKQEENSIANVPEEINVSRKCDDIKKSNFIPYSPCADDTQHLINYTLSHKPPLSDFSKIVAGDLNLSFLSPKFMPLSGFESDVFPISLENTRNNLTHHEQSHCQKDKNIEKSSGGDEFSIRKVNKLKRKSLEELDIDKLLKKPMLRDESIKQEESTLTEQVVEPMETSPIKSKSVNISQEDLTLSDTLIDDSFAPISNAAKRVILSITESSASNIQNTTGDLEVSYRPSDNYINLWQNYMEKEPLRKKRLEEFGERMLKYSEIIKKYACVLNELYKHGMEEFKRPYKLPNFEEIESSNTSSINNDSESTQEEKSPFLHIGSVNSTADDEKVLSLQEKIEAKHKRSKRYWDILSIDDEKCVFDTLYGTIRLTVHIDKETEIVHKTHISYHIRENCEAVALFVHKIFKDRLSPNNMQAAVGERYDVLTLLDYIYMNMQKMIEILNEFHDYAKLYGLEMDKEFKVTFKIINFLLRSTWYVTVDMSDVDNITENSVTVFAKVGTVRETDVKSLARNCPRGLSFLSNFITSILAYVDSQIKRKNITKPKTVKYVE</sequence>
<protein>
    <submittedName>
        <fullName evidence="1">Uncharacterized protein</fullName>
    </submittedName>
</protein>
<dbReference type="Proteomes" id="UP000801492">
    <property type="component" value="Unassembled WGS sequence"/>
</dbReference>
<proteinExistence type="predicted"/>